<evidence type="ECO:0000256" key="1">
    <source>
        <dbReference type="SAM" id="MobiDB-lite"/>
    </source>
</evidence>
<dbReference type="Proteomes" id="UP001272242">
    <property type="component" value="Unassembled WGS sequence"/>
</dbReference>
<feature type="transmembrane region" description="Helical" evidence="2">
    <location>
        <begin position="314"/>
        <end position="337"/>
    </location>
</feature>
<evidence type="ECO:0000313" key="4">
    <source>
        <dbReference type="EMBL" id="MDY3558771.1"/>
    </source>
</evidence>
<feature type="signal peptide" evidence="3">
    <location>
        <begin position="1"/>
        <end position="22"/>
    </location>
</feature>
<organism evidence="4 5">
    <name type="scientific">Gemmata algarum</name>
    <dbReference type="NCBI Taxonomy" id="2975278"/>
    <lineage>
        <taxon>Bacteria</taxon>
        <taxon>Pseudomonadati</taxon>
        <taxon>Planctomycetota</taxon>
        <taxon>Planctomycetia</taxon>
        <taxon>Gemmatales</taxon>
        <taxon>Gemmataceae</taxon>
        <taxon>Gemmata</taxon>
    </lineage>
</organism>
<gene>
    <name evidence="4" type="ORF">R5W23_005928</name>
</gene>
<protein>
    <submittedName>
        <fullName evidence="4">Uncharacterized protein</fullName>
    </submittedName>
</protein>
<name>A0ABU5ETY1_9BACT</name>
<dbReference type="RefSeq" id="WP_320685651.1">
    <property type="nucleotide sequence ID" value="NZ_JAXBLV010000056.1"/>
</dbReference>
<keyword evidence="3" id="KW-0732">Signal</keyword>
<proteinExistence type="predicted"/>
<reference evidence="5" key="1">
    <citation type="journal article" date="2023" name="Mar. Drugs">
        <title>Gemmata algarum, a Novel Planctomycete Isolated from an Algal Mat, Displays Antimicrobial Activity.</title>
        <authorList>
            <person name="Kumar G."/>
            <person name="Kallscheuer N."/>
            <person name="Kashif M."/>
            <person name="Ahamad S."/>
            <person name="Jagadeeshwari U."/>
            <person name="Pannikurungottu S."/>
            <person name="Haufschild T."/>
            <person name="Kabuu M."/>
            <person name="Sasikala C."/>
            <person name="Jogler C."/>
            <person name="Ramana C."/>
        </authorList>
    </citation>
    <scope>NUCLEOTIDE SEQUENCE [LARGE SCALE GENOMIC DNA]</scope>
    <source>
        <strain evidence="5">JC673</strain>
    </source>
</reference>
<comment type="caution">
    <text evidence="4">The sequence shown here is derived from an EMBL/GenBank/DDBJ whole genome shotgun (WGS) entry which is preliminary data.</text>
</comment>
<keyword evidence="2" id="KW-0472">Membrane</keyword>
<keyword evidence="2" id="KW-0812">Transmembrane</keyword>
<keyword evidence="2" id="KW-1133">Transmembrane helix</keyword>
<feature type="compositionally biased region" description="Low complexity" evidence="1">
    <location>
        <begin position="293"/>
        <end position="302"/>
    </location>
</feature>
<feature type="region of interest" description="Disordered" evidence="1">
    <location>
        <begin position="274"/>
        <end position="312"/>
    </location>
</feature>
<keyword evidence="5" id="KW-1185">Reference proteome</keyword>
<feature type="chain" id="PRO_5047337661" evidence="3">
    <location>
        <begin position="23"/>
        <end position="343"/>
    </location>
</feature>
<sequence>MWLVTRCVAMALLLTSPGWSWADDATLTRLKVEGRSAWRALEESAATRSWAGRVTDEVQKTGEAKQPARHHGVEVVVRRRPDRLAFETHRQELPDKQSVAHFALVINPAYSFVVTKPQLTTKNWALSNLAVSAAETERSRQGVEMEHGWLIAPHRFYAGVRMDEWFDQPFVTLLQADAVREDGRELVRATFDFTLPADPNRTALRGEAVYDPGRGWAMLRRVIRRPGVSGVSDEAKIQYAGTDPSPLAWERVSVNSKLPSRELIKTFTIKSISQEPSPDESYTLPAYGLPEIGAPGDDQAGGQPPPTPPPSRGWGWGWLGLAAFSVVGLCLAATAVYRKRRTA</sequence>
<evidence type="ECO:0000256" key="2">
    <source>
        <dbReference type="SAM" id="Phobius"/>
    </source>
</evidence>
<evidence type="ECO:0000256" key="3">
    <source>
        <dbReference type="SAM" id="SignalP"/>
    </source>
</evidence>
<accession>A0ABU5ETY1</accession>
<dbReference type="EMBL" id="JAXBLV010000056">
    <property type="protein sequence ID" value="MDY3558771.1"/>
    <property type="molecule type" value="Genomic_DNA"/>
</dbReference>
<evidence type="ECO:0000313" key="5">
    <source>
        <dbReference type="Proteomes" id="UP001272242"/>
    </source>
</evidence>